<proteinExistence type="predicted"/>
<dbReference type="Pfam" id="PF07713">
    <property type="entry name" value="DUF1604"/>
    <property type="match status" value="1"/>
</dbReference>
<dbReference type="eggNOG" id="KOG2138">
    <property type="taxonomic scope" value="Eukaryota"/>
</dbReference>
<dbReference type="InterPro" id="IPR011333">
    <property type="entry name" value="SKP1/BTB/POZ_sf"/>
</dbReference>
<accession>G2XIR1</accession>
<dbReference type="GO" id="GO:0003723">
    <property type="term" value="F:RNA binding"/>
    <property type="evidence" value="ECO:0007669"/>
    <property type="project" value="TreeGrafter"/>
</dbReference>
<gene>
    <name evidence="3" type="ORF">VDAG_10109</name>
</gene>
<dbReference type="OrthoDB" id="9451547at2759"/>
<sequence length="1183" mass="127895">MSHKRSRTTYEADLPAEGSLFVLIGTPLPPPNDYVPDNGSYIPLHKQEVRDEQGRRRLHGAFTGGWSAGYYNTVGSKEGWTPGTFVSSRSARHKDIPGAQPQRPEDFMDDEDREAALEDEKIQLSEAFTASAVGGNARAFGRGLSDLISHGDASLGLGLLMKMGWREGQGIGPKVRRPARLHDTEALSTHVPESHLFAPDDVAVVGVIRKIDHHGLGYGAMSAHCTHEPAGFTRRMSEEDVLNLDGFGMTGSSRSLMAGRSKDTKGQGGGMGFGMLNDNGSDDDDGYQMAPKISRTRTLTGLKKRKKKKLSSGTVLANPALGSKPAFKSQSTILKQRDGRLCRDGSSPLPGFVLGNISVSSESFGSSVTASDLPSVPQGWRSSKHQSCEAGEAPAGMLNVLSSARNSTPHNPRSRALALGEAPLPGKSIFDFLSNAARERLVAASGRTNLPPAGGEALLAQSSKDCHEGSNTRRGLPVLDKETAVIAIERGKSARGPYADDEAKQSRYRAYLTHSAGLISDYPAKPDSLSWREFAQEQEEFYGCAQLFRPMTGIMATRFTTSTHTHMSSDSMNTVESGRRSSLPNDSQPLDGAEQAAQLGLYGQLTRSEQDFFPTRLLCKRFNVPFRDPNPVSLEPSQARPTVTLSSLDTGQFLDDRKEELLSTENINRLLSAGPSEPTSNCGSSLQALGTTAVAAAAAGLNSDARFGTKESLALDTRRAPIRSKLKLCCNPATHSQRRPVPLHPSITIEPIEDLDSFNSRPVNRTSSPPPQYRVPVASSSSSRPPLFSSIYACRETDNLRTNTVDFSSHPTETSLAEGFSAAPAYVSTGLHSTDPQIDRPFSHEAPAETTKRALHLPDTPRDVCSKYDETEPPPAYSEGPSPLPSFTFVMATAGGASSIITQVQQGGPPVNAIGDVGADETITMDLRGTRFVLSRDELLTLPEFVLLSLFPNGLFPEGQMGGFADGDAVQVDYDPVSLQYMLDFFRNVAQSIPMESSPNASQDGDAVPLEPLGSRDDASRRAGIIVLREDLDFYVIPPRPDVGQLEMIEIKRAAAKALLSQGGIFSGLKRSDEPGTTEAHLIEMLTAGGFNHDDSWGHRAGEPNKAVVCSLALARLRSDIRGSEMGSNAVGMAQKLLLFWRKPARRCWWEGVELEDVEGVEGKLKVWIRRVWTLEMSVIGLR</sequence>
<dbReference type="HOGENOM" id="CLU_279798_0_0_1"/>
<dbReference type="PANTHER" id="PTHR13384">
    <property type="entry name" value="G PATCH DOMAIN-CONTAINING PROTEIN 1"/>
    <property type="match status" value="1"/>
</dbReference>
<dbReference type="PANTHER" id="PTHR13384:SF19">
    <property type="entry name" value="G PATCH DOMAIN-CONTAINING PROTEIN 1"/>
    <property type="match status" value="1"/>
</dbReference>
<dbReference type="RefSeq" id="XP_009649668.1">
    <property type="nucleotide sequence ID" value="XM_009651373.1"/>
</dbReference>
<dbReference type="InParanoid" id="G2XIR1"/>
<dbReference type="Proteomes" id="UP000001611">
    <property type="component" value="Chromosome 1"/>
</dbReference>
<evidence type="ECO:0000259" key="2">
    <source>
        <dbReference type="PROSITE" id="PS50174"/>
    </source>
</evidence>
<dbReference type="EMBL" id="DS572725">
    <property type="protein sequence ID" value="EGY20480.1"/>
    <property type="molecule type" value="Genomic_DNA"/>
</dbReference>
<dbReference type="Pfam" id="PF26093">
    <property type="entry name" value="HTH_TGH"/>
    <property type="match status" value="1"/>
</dbReference>
<feature type="region of interest" description="Disordered" evidence="1">
    <location>
        <begin position="756"/>
        <end position="783"/>
    </location>
</feature>
<keyword evidence="4" id="KW-1185">Reference proteome</keyword>
<feature type="compositionally biased region" description="Low complexity" evidence="1">
    <location>
        <begin position="562"/>
        <end position="572"/>
    </location>
</feature>
<dbReference type="KEGG" id="vda:VDAG_10109"/>
<evidence type="ECO:0000313" key="3">
    <source>
        <dbReference type="EMBL" id="EGY20480.1"/>
    </source>
</evidence>
<dbReference type="GeneID" id="20711572"/>
<evidence type="ECO:0000256" key="1">
    <source>
        <dbReference type="SAM" id="MobiDB-lite"/>
    </source>
</evidence>
<dbReference type="GO" id="GO:0005634">
    <property type="term" value="C:nucleus"/>
    <property type="evidence" value="ECO:0007669"/>
    <property type="project" value="TreeGrafter"/>
</dbReference>
<dbReference type="GO" id="GO:0006397">
    <property type="term" value="P:mRNA processing"/>
    <property type="evidence" value="ECO:0007669"/>
    <property type="project" value="InterPro"/>
</dbReference>
<dbReference type="OMA" id="PEGHMSG"/>
<reference evidence="3 4" key="1">
    <citation type="submission" date="2008-03" db="EMBL/GenBank/DDBJ databases">
        <title>The Genome Sequence of Verticillium dahliae VdLs.17.</title>
        <authorList>
            <consortium name="The Broad Institute Genome Sequencing Platform"/>
            <person name="Ma L.-J.J."/>
            <person name="Klosterman S.J."/>
            <person name="Subbarao K."/>
            <person name="Dobinson K."/>
            <person name="Veronese P."/>
            <person name="Kang S."/>
            <person name="Gold S.E."/>
            <person name="Young S."/>
            <person name="Jaffe D."/>
            <person name="Gnerre S."/>
            <person name="Berlin A."/>
            <person name="Heiman D."/>
            <person name="Hepburn T."/>
            <person name="Sykes S."/>
            <person name="Alvarado L."/>
            <person name="Kodira C.D."/>
            <person name="Lander E."/>
            <person name="Galagan J."/>
            <person name="Nusbaum C."/>
            <person name="Birren B."/>
        </authorList>
    </citation>
    <scope>NUCLEOTIDE SEQUENCE [LARGE SCALE GENOMIC DNA]</scope>
    <source>
        <strain evidence="4">VdLs.17 / ATCC MYA-4575 / FGSC 10137</strain>
    </source>
</reference>
<feature type="region of interest" description="Disordered" evidence="1">
    <location>
        <begin position="995"/>
        <end position="1015"/>
    </location>
</feature>
<name>G2XIR1_VERDV</name>
<evidence type="ECO:0000313" key="4">
    <source>
        <dbReference type="Proteomes" id="UP000001611"/>
    </source>
</evidence>
<dbReference type="InterPro" id="IPR000467">
    <property type="entry name" value="G_patch_dom"/>
</dbReference>
<feature type="region of interest" description="Disordered" evidence="1">
    <location>
        <begin position="86"/>
        <end position="107"/>
    </location>
</feature>
<feature type="domain" description="G-patch" evidence="2">
    <location>
        <begin position="152"/>
        <end position="172"/>
    </location>
</feature>
<feature type="region of interest" description="Disordered" evidence="1">
    <location>
        <begin position="562"/>
        <end position="591"/>
    </location>
</feature>
<dbReference type="STRING" id="498257.G2XIR1"/>
<dbReference type="AlphaFoldDB" id="G2XIR1"/>
<dbReference type="PROSITE" id="PS50174">
    <property type="entry name" value="G_PATCH"/>
    <property type="match status" value="1"/>
</dbReference>
<organism evidence="3 4">
    <name type="scientific">Verticillium dahliae (strain VdLs.17 / ATCC MYA-4575 / FGSC 10137)</name>
    <name type="common">Verticillium wilt</name>
    <dbReference type="NCBI Taxonomy" id="498257"/>
    <lineage>
        <taxon>Eukaryota</taxon>
        <taxon>Fungi</taxon>
        <taxon>Dikarya</taxon>
        <taxon>Ascomycota</taxon>
        <taxon>Pezizomycotina</taxon>
        <taxon>Sordariomycetes</taxon>
        <taxon>Hypocreomycetidae</taxon>
        <taxon>Glomerellales</taxon>
        <taxon>Plectosphaerellaceae</taxon>
        <taxon>Verticillium</taxon>
    </lineage>
</organism>
<protein>
    <submittedName>
        <fullName evidence="3">G patch domain-containing protein</fullName>
    </submittedName>
</protein>
<feature type="compositionally biased region" description="Polar residues" evidence="1">
    <location>
        <begin position="757"/>
        <end position="767"/>
    </location>
</feature>
<dbReference type="InterPro" id="IPR011666">
    <property type="entry name" value="DUF1604"/>
</dbReference>
<feature type="compositionally biased region" description="Polar residues" evidence="1">
    <location>
        <begin position="573"/>
        <end position="588"/>
    </location>
</feature>
<dbReference type="SUPFAM" id="SSF54695">
    <property type="entry name" value="POZ domain"/>
    <property type="match status" value="1"/>
</dbReference>